<keyword evidence="1" id="KW-1133">Transmembrane helix</keyword>
<dbReference type="AlphaFoldDB" id="A0AAW7X427"/>
<feature type="transmembrane region" description="Helical" evidence="1">
    <location>
        <begin position="12"/>
        <end position="35"/>
    </location>
</feature>
<dbReference type="Proteomes" id="UP001169760">
    <property type="component" value="Unassembled WGS sequence"/>
</dbReference>
<dbReference type="EMBL" id="JAUOPB010000004">
    <property type="protein sequence ID" value="MDO6422075.1"/>
    <property type="molecule type" value="Genomic_DNA"/>
</dbReference>
<keyword evidence="1" id="KW-0812">Transmembrane</keyword>
<evidence type="ECO:0000313" key="3">
    <source>
        <dbReference type="Proteomes" id="UP001169760"/>
    </source>
</evidence>
<evidence type="ECO:0000256" key="1">
    <source>
        <dbReference type="SAM" id="Phobius"/>
    </source>
</evidence>
<accession>A0AAW7X427</accession>
<proteinExistence type="predicted"/>
<dbReference type="RefSeq" id="WP_303491890.1">
    <property type="nucleotide sequence ID" value="NZ_JAUOPB010000004.1"/>
</dbReference>
<evidence type="ECO:0000313" key="2">
    <source>
        <dbReference type="EMBL" id="MDO6422075.1"/>
    </source>
</evidence>
<protein>
    <submittedName>
        <fullName evidence="2">Uncharacterized protein</fullName>
    </submittedName>
</protein>
<reference evidence="2" key="1">
    <citation type="submission" date="2023-07" db="EMBL/GenBank/DDBJ databases">
        <title>Genome content predicts the carbon catabolic preferences of heterotrophic bacteria.</title>
        <authorList>
            <person name="Gralka M."/>
        </authorList>
    </citation>
    <scope>NUCLEOTIDE SEQUENCE</scope>
    <source>
        <strain evidence="2">I3M17_2</strain>
    </source>
</reference>
<name>A0AAW7X427_9GAMM</name>
<comment type="caution">
    <text evidence="2">The sequence shown here is derived from an EMBL/GenBank/DDBJ whole genome shotgun (WGS) entry which is preliminary data.</text>
</comment>
<gene>
    <name evidence="2" type="ORF">Q4521_06295</name>
</gene>
<sequence>MASSETRKQQIIVICAAILVVLASVITTVIVSGVGTGGGDKGGYQNVTFTDAVHTCKKNLRSTYANQLESLVVDDHSSRYDDAEFVYKIFFDMDLKKKGEPQRSVNYVNCFVHAASGRVSKLEVFEEVETRDPSIPGNETNAFGWPK</sequence>
<keyword evidence="1" id="KW-0472">Membrane</keyword>
<organism evidence="2 3">
    <name type="scientific">Saccharophagus degradans</name>
    <dbReference type="NCBI Taxonomy" id="86304"/>
    <lineage>
        <taxon>Bacteria</taxon>
        <taxon>Pseudomonadati</taxon>
        <taxon>Pseudomonadota</taxon>
        <taxon>Gammaproteobacteria</taxon>
        <taxon>Cellvibrionales</taxon>
        <taxon>Cellvibrionaceae</taxon>
        <taxon>Saccharophagus</taxon>
    </lineage>
</organism>